<feature type="repeat" description="Solcar" evidence="5">
    <location>
        <begin position="809"/>
        <end position="909"/>
    </location>
</feature>
<dbReference type="InterPro" id="IPR023395">
    <property type="entry name" value="MCP_dom_sf"/>
</dbReference>
<evidence type="ECO:0000313" key="8">
    <source>
        <dbReference type="EMBL" id="TFY67776.1"/>
    </source>
</evidence>
<feature type="coiled-coil region" evidence="6">
    <location>
        <begin position="289"/>
        <end position="319"/>
    </location>
</feature>
<dbReference type="Gene3D" id="1.50.40.10">
    <property type="entry name" value="Mitochondrial carrier domain"/>
    <property type="match status" value="1"/>
</dbReference>
<organism evidence="8 9">
    <name type="scientific">Rhodofomes roseus</name>
    <dbReference type="NCBI Taxonomy" id="34475"/>
    <lineage>
        <taxon>Eukaryota</taxon>
        <taxon>Fungi</taxon>
        <taxon>Dikarya</taxon>
        <taxon>Basidiomycota</taxon>
        <taxon>Agaricomycotina</taxon>
        <taxon>Agaricomycetes</taxon>
        <taxon>Polyporales</taxon>
        <taxon>Rhodofomes</taxon>
    </lineage>
</organism>
<comment type="subcellular location">
    <subcellularLocation>
        <location evidence="1">Membrane</location>
        <topology evidence="1">Multi-pass membrane protein</topology>
    </subcellularLocation>
</comment>
<evidence type="ECO:0000256" key="4">
    <source>
        <dbReference type="ARBA" id="ARBA00023136"/>
    </source>
</evidence>
<evidence type="ECO:0000256" key="6">
    <source>
        <dbReference type="SAM" id="Coils"/>
    </source>
</evidence>
<protein>
    <submittedName>
        <fullName evidence="8">Uncharacterized protein</fullName>
    </submittedName>
</protein>
<keyword evidence="2 5" id="KW-0812">Transmembrane</keyword>
<dbReference type="Proteomes" id="UP000298390">
    <property type="component" value="Unassembled WGS sequence"/>
</dbReference>
<dbReference type="GO" id="GO:0015187">
    <property type="term" value="F:glycine transmembrane transporter activity"/>
    <property type="evidence" value="ECO:0007669"/>
    <property type="project" value="TreeGrafter"/>
</dbReference>
<evidence type="ECO:0000256" key="3">
    <source>
        <dbReference type="ARBA" id="ARBA00022989"/>
    </source>
</evidence>
<sequence length="968" mass="107624">MRKESSILWSSRFGRGLSSLAATVLLQSVFLDGPLKAAFEFLGRKYGSSVAIGFLLVYGVSVYSVVYFGVIPRLLGYVGGARPGTIMSSGTRPKIQELPGTVLALVKRAIRAYRERKSRSQLLSDILFLSDTLTEHRHFARRHRQAHSQLQRRHAKFVTGYKNAQSDLEVEQVKHNQILASLNQALGENTALESRTFALMDDLAATERLLRIERLECKELDGLLQAETSGRLELEGRLETETRERSEVEGRLHTETHERSELEALVNNAYMEVARTMGLRLDTDSMSPAEKLAKVLQQFQKQKTEADELQDALESVRFEVEVRDASIAELESETDVLFEAGKKKDAIIATLSVDKERLLRDKLHKAKAIKEFKAREDQLVQERIGLDVTIMQLGEQKAQLLAEVQNKDVVIAKLGGQNDGLRCSGEDKDQLITALKDSNQCLHESRDKFSAELTDEKLNNIAKDKTIDALKEQVRELKSTVTEKDETIVTLKHDVTDLQDSSAKLQDSNAKLQDSNAKLQDANATLQTSVTALQTSVNTLENSITALQASLDSLNFECLAKDKTIAALEDRVHGRNKGVLEKFEDIVTLRNDNAALQAFIDSLPGDIEFADLEVRAKDAVNVMLHAKIGGLQNNAAEKDKTISTLRNEITTLQTSIDAFQDSMEFASLEGSAKSEAIIVLKNEITTLKASVNASQGSIDCANAEVLKKSRRIAWLNAECRDKEARIAGLQDRLNTSRQVSRLWREEQEKMVTVLKANGLQCRCVEIALCNGTTQGAISTGQRTLDNAYAIGNRWSPEQRTLDDSVASEHTFLLNNFSSGHNYAELGEATRTMRRRYDEDARKPLLNRSLEQGDGRVSGSRHAGTVVSLARDIVRRDGVLGLWRGTTATLLRNVPGVAFYFAGMNQVRTMLARTTYFAAESERTRSGSVLPKLNKQGNLLAGAFTRVTVGALLNPFTVLKARYEVRHHI</sequence>
<feature type="coiled-coil region" evidence="6">
    <location>
        <begin position="467"/>
        <end position="557"/>
    </location>
</feature>
<comment type="caution">
    <text evidence="8">The sequence shown here is derived from an EMBL/GenBank/DDBJ whole genome shotgun (WGS) entry which is preliminary data.</text>
</comment>
<keyword evidence="4 5" id="KW-0472">Membrane</keyword>
<dbReference type="GO" id="GO:0016020">
    <property type="term" value="C:membrane"/>
    <property type="evidence" value="ECO:0007669"/>
    <property type="project" value="UniProtKB-SubCell"/>
</dbReference>
<name>A0A4Y9YYT5_9APHY</name>
<dbReference type="PROSITE" id="PS50920">
    <property type="entry name" value="SOLCAR"/>
    <property type="match status" value="1"/>
</dbReference>
<gene>
    <name evidence="8" type="ORF">EVJ58_g1410</name>
</gene>
<dbReference type="EMBL" id="SEKV01000045">
    <property type="protein sequence ID" value="TFY67776.1"/>
    <property type="molecule type" value="Genomic_DNA"/>
</dbReference>
<evidence type="ECO:0000313" key="9">
    <source>
        <dbReference type="Proteomes" id="UP000298390"/>
    </source>
</evidence>
<keyword evidence="3 7" id="KW-1133">Transmembrane helix</keyword>
<evidence type="ECO:0000256" key="7">
    <source>
        <dbReference type="SAM" id="Phobius"/>
    </source>
</evidence>
<dbReference type="GO" id="GO:0005739">
    <property type="term" value="C:mitochondrion"/>
    <property type="evidence" value="ECO:0007669"/>
    <property type="project" value="TreeGrafter"/>
</dbReference>
<accession>A0A4Y9YYT5</accession>
<keyword evidence="6" id="KW-0175">Coiled coil</keyword>
<dbReference type="InterPro" id="IPR018108">
    <property type="entry name" value="MCP_transmembrane"/>
</dbReference>
<dbReference type="PANTHER" id="PTHR46181">
    <property type="entry name" value="MITOCHONDRIAL GLYCINE TRANSPORTER"/>
    <property type="match status" value="1"/>
</dbReference>
<evidence type="ECO:0000256" key="5">
    <source>
        <dbReference type="PROSITE-ProRule" id="PRU00282"/>
    </source>
</evidence>
<dbReference type="Gene3D" id="1.20.5.1700">
    <property type="match status" value="1"/>
</dbReference>
<dbReference type="STRING" id="34475.A0A4Y9YYT5"/>
<dbReference type="GO" id="GO:1904983">
    <property type="term" value="P:glycine import into mitochondrion"/>
    <property type="evidence" value="ECO:0007669"/>
    <property type="project" value="TreeGrafter"/>
</dbReference>
<proteinExistence type="predicted"/>
<feature type="transmembrane region" description="Helical" evidence="7">
    <location>
        <begin position="47"/>
        <end position="70"/>
    </location>
</feature>
<evidence type="ECO:0000256" key="2">
    <source>
        <dbReference type="ARBA" id="ARBA00022692"/>
    </source>
</evidence>
<dbReference type="AlphaFoldDB" id="A0A4Y9YYT5"/>
<dbReference type="Gene3D" id="1.10.287.1490">
    <property type="match status" value="1"/>
</dbReference>
<dbReference type="SUPFAM" id="SSF103506">
    <property type="entry name" value="Mitochondrial carrier"/>
    <property type="match status" value="1"/>
</dbReference>
<dbReference type="PANTHER" id="PTHR46181:SF3">
    <property type="entry name" value="MITOCHONDRIAL GLYCINE TRANSPORTER"/>
    <property type="match status" value="1"/>
</dbReference>
<evidence type="ECO:0000256" key="1">
    <source>
        <dbReference type="ARBA" id="ARBA00004141"/>
    </source>
</evidence>
<reference evidence="8 9" key="1">
    <citation type="submission" date="2019-01" db="EMBL/GenBank/DDBJ databases">
        <title>Genome sequencing of the rare red list fungi Fomitopsis rosea.</title>
        <authorList>
            <person name="Buettner E."/>
            <person name="Kellner H."/>
        </authorList>
    </citation>
    <scope>NUCLEOTIDE SEQUENCE [LARGE SCALE GENOMIC DNA]</scope>
    <source>
        <strain evidence="8 9">DSM 105464</strain>
    </source>
</reference>
<dbReference type="Pfam" id="PF00153">
    <property type="entry name" value="Mito_carr"/>
    <property type="match status" value="1"/>
</dbReference>